<dbReference type="Pfam" id="PF00106">
    <property type="entry name" value="adh_short"/>
    <property type="match status" value="1"/>
</dbReference>
<name>A0A815TJ68_9BILA</name>
<dbReference type="Proteomes" id="UP000663870">
    <property type="component" value="Unassembled WGS sequence"/>
</dbReference>
<dbReference type="InterPro" id="IPR001810">
    <property type="entry name" value="F-box_dom"/>
</dbReference>
<evidence type="ECO:0000259" key="4">
    <source>
        <dbReference type="PROSITE" id="PS50181"/>
    </source>
</evidence>
<evidence type="ECO:0000313" key="7">
    <source>
        <dbReference type="Proteomes" id="UP000663870"/>
    </source>
</evidence>
<dbReference type="PRINTS" id="PR00080">
    <property type="entry name" value="SDRFAMILY"/>
</dbReference>
<proteinExistence type="inferred from homology"/>
<sequence length="739" mass="85137">MNGSSVQLNDLPDELLMFIFKQMNNVEVLYSLFGVNERLNSILQDPIFTNRLNFLKWSSKKFLNIFSPDIIFDRFCLQILPAIHEKIQWLDIESSSMKQILCAANYSNLYGLGLFNIEEETIKNLFTDVNLSSDLFKNQITRLLITVDTNQNLKHYLTMKYICNHIFDVFKKLTHLIFSQSSYQNMVGLPFIYPPINFCSSTLLVLNVKINHFETCLCFLDGRFNKLHTLIVESADICSLGEIENKGDVPSLMCFSLSCVGPIDYYDKLILPLLYRMSNLEKLNLSLSISVEETLIDGYHLKNKILNHMSRLNQFTFDIHSMMNINNEIILPSKEDIQNTFKDFQYTQIISYMNHFLERKECQCHIYTYPSQISYYQYISNQFPGGYYPYVRIVSLYDEYPFEHEFFLQLVQSFPFIEKLVLINRKSQQHQQSYKSMNNSCHLSIVEYSRLIELDIEYACDDYIEEFLCDTKTCFRKNISLRILDHSLLRVTENFTREDTRMNCTKVGPHPPFNSDPQDSPGLESQMDPKPDYEYLSYNGSGKLQGKIAIITGDDSGIGRAVVLAFAREGATVVISYLNETEDAEEIQAVIQKEGHECILIKIINETVTRFKRIDILVNNAAYQGKSLNESIEGMSHDRVLYTFKTNIIAMFDLTRLAIPYMPKGSSIINVGSIQAYQPSAEILDYATTKAAIVGFTKGLAMKMLEKGIRVNCVAPGPVWTPLIVSSFLKKQLTNLKRM</sequence>
<dbReference type="Gene3D" id="3.40.50.720">
    <property type="entry name" value="NAD(P)-binding Rossmann-like Domain"/>
    <property type="match status" value="1"/>
</dbReference>
<dbReference type="Proteomes" id="UP000663854">
    <property type="component" value="Unassembled WGS sequence"/>
</dbReference>
<dbReference type="PROSITE" id="PS00061">
    <property type="entry name" value="ADH_SHORT"/>
    <property type="match status" value="1"/>
</dbReference>
<evidence type="ECO:0000256" key="1">
    <source>
        <dbReference type="ARBA" id="ARBA00006484"/>
    </source>
</evidence>
<comment type="similarity">
    <text evidence="1">Belongs to the short-chain dehydrogenases/reductases (SDR) family.</text>
</comment>
<dbReference type="EMBL" id="CAJNOL010002505">
    <property type="protein sequence ID" value="CAF1507183.1"/>
    <property type="molecule type" value="Genomic_DNA"/>
</dbReference>
<dbReference type="PANTHER" id="PTHR48107">
    <property type="entry name" value="NADPH-DEPENDENT ALDEHYDE REDUCTASE-LIKE PROTEIN, CHLOROPLASTIC-RELATED"/>
    <property type="match status" value="1"/>
</dbReference>
<dbReference type="PRINTS" id="PR00081">
    <property type="entry name" value="GDHRDH"/>
</dbReference>
<evidence type="ECO:0000313" key="5">
    <source>
        <dbReference type="EMBL" id="CAF1226147.1"/>
    </source>
</evidence>
<reference evidence="6" key="1">
    <citation type="submission" date="2021-02" db="EMBL/GenBank/DDBJ databases">
        <authorList>
            <person name="Nowell W R."/>
        </authorList>
    </citation>
    <scope>NUCLEOTIDE SEQUENCE</scope>
</reference>
<keyword evidence="2" id="KW-0560">Oxidoreductase</keyword>
<dbReference type="InterPro" id="IPR036291">
    <property type="entry name" value="NAD(P)-bd_dom_sf"/>
</dbReference>
<dbReference type="GO" id="GO:0016614">
    <property type="term" value="F:oxidoreductase activity, acting on CH-OH group of donors"/>
    <property type="evidence" value="ECO:0007669"/>
    <property type="project" value="UniProtKB-ARBA"/>
</dbReference>
<evidence type="ECO:0000256" key="2">
    <source>
        <dbReference type="ARBA" id="ARBA00023002"/>
    </source>
</evidence>
<dbReference type="InterPro" id="IPR002347">
    <property type="entry name" value="SDR_fam"/>
</dbReference>
<accession>A0A815TJ68</accession>
<evidence type="ECO:0000256" key="3">
    <source>
        <dbReference type="SAM" id="MobiDB-lite"/>
    </source>
</evidence>
<dbReference type="AlphaFoldDB" id="A0A815TJ68"/>
<dbReference type="EMBL" id="CAJNOH010001518">
    <property type="protein sequence ID" value="CAF1226147.1"/>
    <property type="molecule type" value="Genomic_DNA"/>
</dbReference>
<dbReference type="InterPro" id="IPR020904">
    <property type="entry name" value="Sc_DH/Rdtase_CS"/>
</dbReference>
<dbReference type="PROSITE" id="PS50181">
    <property type="entry name" value="FBOX"/>
    <property type="match status" value="1"/>
</dbReference>
<feature type="region of interest" description="Disordered" evidence="3">
    <location>
        <begin position="502"/>
        <end position="528"/>
    </location>
</feature>
<protein>
    <recommendedName>
        <fullName evidence="4">F-box domain-containing protein</fullName>
    </recommendedName>
</protein>
<dbReference type="PANTHER" id="PTHR48107:SF16">
    <property type="entry name" value="NADPH-DEPENDENT ALDEHYDE REDUCTASE 1, CHLOROPLASTIC"/>
    <property type="match status" value="1"/>
</dbReference>
<feature type="domain" description="F-box" evidence="4">
    <location>
        <begin position="5"/>
        <end position="52"/>
    </location>
</feature>
<gene>
    <name evidence="6" type="ORF">JXQ802_LOCUS40774</name>
    <name evidence="5" type="ORF">PYM288_LOCUS26139</name>
</gene>
<evidence type="ECO:0000313" key="6">
    <source>
        <dbReference type="EMBL" id="CAF1507183.1"/>
    </source>
</evidence>
<comment type="caution">
    <text evidence="6">The sequence shown here is derived from an EMBL/GenBank/DDBJ whole genome shotgun (WGS) entry which is preliminary data.</text>
</comment>
<organism evidence="6 7">
    <name type="scientific">Rotaria sordida</name>
    <dbReference type="NCBI Taxonomy" id="392033"/>
    <lineage>
        <taxon>Eukaryota</taxon>
        <taxon>Metazoa</taxon>
        <taxon>Spiralia</taxon>
        <taxon>Gnathifera</taxon>
        <taxon>Rotifera</taxon>
        <taxon>Eurotatoria</taxon>
        <taxon>Bdelloidea</taxon>
        <taxon>Philodinida</taxon>
        <taxon>Philodinidae</taxon>
        <taxon>Rotaria</taxon>
    </lineage>
</organism>
<dbReference type="SUPFAM" id="SSF51735">
    <property type="entry name" value="NAD(P)-binding Rossmann-fold domains"/>
    <property type="match status" value="1"/>
</dbReference>
<keyword evidence="7" id="KW-1185">Reference proteome</keyword>